<evidence type="ECO:0000313" key="3">
    <source>
        <dbReference type="Proteomes" id="UP000294933"/>
    </source>
</evidence>
<feature type="compositionally biased region" description="Basic and acidic residues" evidence="1">
    <location>
        <begin position="279"/>
        <end position="290"/>
    </location>
</feature>
<accession>A0A4Y7PFM5</accession>
<evidence type="ECO:0000256" key="1">
    <source>
        <dbReference type="SAM" id="MobiDB-lite"/>
    </source>
</evidence>
<feature type="compositionally biased region" description="Basic residues" evidence="1">
    <location>
        <begin position="34"/>
        <end position="44"/>
    </location>
</feature>
<feature type="region of interest" description="Disordered" evidence="1">
    <location>
        <begin position="262"/>
        <end position="290"/>
    </location>
</feature>
<organism evidence="2 3">
    <name type="scientific">Rickenella mellea</name>
    <dbReference type="NCBI Taxonomy" id="50990"/>
    <lineage>
        <taxon>Eukaryota</taxon>
        <taxon>Fungi</taxon>
        <taxon>Dikarya</taxon>
        <taxon>Basidiomycota</taxon>
        <taxon>Agaricomycotina</taxon>
        <taxon>Agaricomycetes</taxon>
        <taxon>Hymenochaetales</taxon>
        <taxon>Rickenellaceae</taxon>
        <taxon>Rickenella</taxon>
    </lineage>
</organism>
<gene>
    <name evidence="2" type="ORF">BD410DRAFT_810204</name>
</gene>
<dbReference type="AlphaFoldDB" id="A0A4Y7PFM5"/>
<feature type="region of interest" description="Disordered" evidence="1">
    <location>
        <begin position="25"/>
        <end position="104"/>
    </location>
</feature>
<name>A0A4Y7PFM5_9AGAM</name>
<proteinExistence type="predicted"/>
<feature type="compositionally biased region" description="Acidic residues" evidence="1">
    <location>
        <begin position="264"/>
        <end position="276"/>
    </location>
</feature>
<reference evidence="2 3" key="1">
    <citation type="submission" date="2018-06" db="EMBL/GenBank/DDBJ databases">
        <title>A transcriptomic atlas of mushroom development highlights an independent origin of complex multicellularity.</title>
        <authorList>
            <consortium name="DOE Joint Genome Institute"/>
            <person name="Krizsan K."/>
            <person name="Almasi E."/>
            <person name="Merenyi Z."/>
            <person name="Sahu N."/>
            <person name="Viragh M."/>
            <person name="Koszo T."/>
            <person name="Mondo S."/>
            <person name="Kiss B."/>
            <person name="Balint B."/>
            <person name="Kues U."/>
            <person name="Barry K."/>
            <person name="Hegedus J.C."/>
            <person name="Henrissat B."/>
            <person name="Johnson J."/>
            <person name="Lipzen A."/>
            <person name="Ohm R."/>
            <person name="Nagy I."/>
            <person name="Pangilinan J."/>
            <person name="Yan J."/>
            <person name="Xiong Y."/>
            <person name="Grigoriev I.V."/>
            <person name="Hibbett D.S."/>
            <person name="Nagy L.G."/>
        </authorList>
    </citation>
    <scope>NUCLEOTIDE SEQUENCE [LARGE SCALE GENOMIC DNA]</scope>
    <source>
        <strain evidence="2 3">SZMC22713</strain>
    </source>
</reference>
<evidence type="ECO:0000313" key="2">
    <source>
        <dbReference type="EMBL" id="TDL13851.1"/>
    </source>
</evidence>
<dbReference type="Proteomes" id="UP000294933">
    <property type="component" value="Unassembled WGS sequence"/>
</dbReference>
<sequence>MARPRKYHLSIDAFEARRVQKKTWEERNRDKRTAQKRVLRKLKPLQRTTLVKPPFVPPGGFAPHATESTDSDMAVKTPNPGSPETHPSSLHMADESPNPGSMDHEATLAELDSYLARSMSGWPSADDFHVLDVYAYAQTALSVWLGPDGSLREFGWTICEPILTEEMDEEGVFTVIKLLRKFSKLVDDLGYRVCVEMDASEEDVVRVIKKLRRNCVHIEEALWQLHDYVRDYHTTFIQLEANDNNLLFQTKGLYVDRLILSNNESDEPTPDNESTADNEPLRDDEPTASE</sequence>
<dbReference type="EMBL" id="ML170447">
    <property type="protein sequence ID" value="TDL13851.1"/>
    <property type="molecule type" value="Genomic_DNA"/>
</dbReference>
<protein>
    <submittedName>
        <fullName evidence="2">Uncharacterized protein</fullName>
    </submittedName>
</protein>
<dbReference type="VEuPathDB" id="FungiDB:BD410DRAFT_810204"/>
<keyword evidence="3" id="KW-1185">Reference proteome</keyword>